<reference evidence="4" key="1">
    <citation type="submission" date="2020-10" db="EMBL/GenBank/DDBJ databases">
        <title>De novo genome project of the cellulose decomposer Thermobifida halotolerans type strain.</title>
        <authorList>
            <person name="Nagy I."/>
            <person name="Horvath B."/>
            <person name="Kukolya J."/>
            <person name="Nagy I."/>
            <person name="Orsini M."/>
        </authorList>
    </citation>
    <scope>NUCLEOTIDE SEQUENCE</scope>
    <source>
        <strain evidence="4">DSM 44931</strain>
    </source>
</reference>
<evidence type="ECO:0000256" key="1">
    <source>
        <dbReference type="SAM" id="SignalP"/>
    </source>
</evidence>
<dbReference type="RefSeq" id="WP_068694173.1">
    <property type="nucleotide sequence ID" value="NZ_CP063196.1"/>
</dbReference>
<dbReference type="Pfam" id="PF00149">
    <property type="entry name" value="Metallophos"/>
    <property type="match status" value="1"/>
</dbReference>
<dbReference type="Gene3D" id="3.60.21.10">
    <property type="match status" value="1"/>
</dbReference>
<dbReference type="InterPro" id="IPR029052">
    <property type="entry name" value="Metallo-depent_PP-like"/>
</dbReference>
<evidence type="ECO:0000313" key="5">
    <source>
        <dbReference type="Proteomes" id="UP000265719"/>
    </source>
</evidence>
<sequence length="437" mass="46263">MDTSRTTTVLAASVLLGAAALATAPAAAAHPAAEPVTINVLSDVQGDLADFGAVLDAYASFPAADHMVVNGDLVPNGREAEYEAFFAVLGSREHPPASYTIGNHEFYSGASSEVHVERFLRHTGMPRVHHTVMAGDVPVVHIGSLANPGRWAVGNQVELGAEQLAWLDAELDRFDADRPVLVFGHHPLPHSVSGTVGEGRQDYYDLDYAEADQLLAILGDHPNVVFFSGHTHYSLERDDWMNRVVVEGGAAEGFLAVNTGAVQTEWGPNPGGPNRGEWSGPSSFKQALRVTVDGSEVEVTSLDFATGSAIRAVTVDVAGDLAPVEDADPVWPGDPLAPEPGADGALAAKRAEVRHGKKAEFSYTTDLPDRGNQVVVYPAGEITDDTEPVLRADASRAEGKVKFSTGDLTPGEYTAYLVTPQGRTSLADPVAFTVVDR</sequence>
<name>A0AA97LZH2_9ACTN</name>
<evidence type="ECO:0000313" key="4">
    <source>
        <dbReference type="EMBL" id="UOE21157.1"/>
    </source>
</evidence>
<feature type="chain" id="PRO_5041642777" evidence="1">
    <location>
        <begin position="29"/>
        <end position="437"/>
    </location>
</feature>
<keyword evidence="5" id="KW-1185">Reference proteome</keyword>
<dbReference type="SUPFAM" id="SSF56300">
    <property type="entry name" value="Metallo-dependent phosphatases"/>
    <property type="match status" value="1"/>
</dbReference>
<dbReference type="GO" id="GO:0016787">
    <property type="term" value="F:hydrolase activity"/>
    <property type="evidence" value="ECO:0007669"/>
    <property type="project" value="InterPro"/>
</dbReference>
<dbReference type="Pfam" id="PF13285">
    <property type="entry name" value="DUF4073"/>
    <property type="match status" value="1"/>
</dbReference>
<organism evidence="4 5">
    <name type="scientific">Thermobifida halotolerans</name>
    <dbReference type="NCBI Taxonomy" id="483545"/>
    <lineage>
        <taxon>Bacteria</taxon>
        <taxon>Bacillati</taxon>
        <taxon>Actinomycetota</taxon>
        <taxon>Actinomycetes</taxon>
        <taxon>Streptosporangiales</taxon>
        <taxon>Nocardiopsidaceae</taxon>
        <taxon>Thermobifida</taxon>
    </lineage>
</organism>
<proteinExistence type="predicted"/>
<dbReference type="InterPro" id="IPR004843">
    <property type="entry name" value="Calcineurin-like_PHP"/>
</dbReference>
<feature type="signal peptide" evidence="1">
    <location>
        <begin position="1"/>
        <end position="28"/>
    </location>
</feature>
<evidence type="ECO:0000259" key="3">
    <source>
        <dbReference type="Pfam" id="PF13285"/>
    </source>
</evidence>
<dbReference type="InterPro" id="IPR025142">
    <property type="entry name" value="DUF4073"/>
</dbReference>
<feature type="domain" description="Calcineurin-like phosphoesterase" evidence="2">
    <location>
        <begin position="37"/>
        <end position="233"/>
    </location>
</feature>
<dbReference type="KEGG" id="thao:NI17_008450"/>
<protein>
    <submittedName>
        <fullName evidence="4">DUF4073 domain-containing protein</fullName>
    </submittedName>
</protein>
<evidence type="ECO:0000259" key="2">
    <source>
        <dbReference type="Pfam" id="PF00149"/>
    </source>
</evidence>
<dbReference type="AlphaFoldDB" id="A0AA97LZH2"/>
<dbReference type="InterPro" id="IPR051918">
    <property type="entry name" value="STPP_CPPED1"/>
</dbReference>
<keyword evidence="1" id="KW-0732">Signal</keyword>
<dbReference type="PANTHER" id="PTHR43143:SF1">
    <property type="entry name" value="SERINE_THREONINE-PROTEIN PHOSPHATASE CPPED1"/>
    <property type="match status" value="1"/>
</dbReference>
<dbReference type="Proteomes" id="UP000265719">
    <property type="component" value="Chromosome"/>
</dbReference>
<feature type="domain" description="DUF4073" evidence="3">
    <location>
        <begin position="237"/>
        <end position="316"/>
    </location>
</feature>
<gene>
    <name evidence="4" type="ORF">NI17_008450</name>
</gene>
<dbReference type="PANTHER" id="PTHR43143">
    <property type="entry name" value="METALLOPHOSPHOESTERASE, CALCINEURIN SUPERFAMILY"/>
    <property type="match status" value="1"/>
</dbReference>
<accession>A0AA97LZH2</accession>
<dbReference type="EMBL" id="CP063196">
    <property type="protein sequence ID" value="UOE21157.1"/>
    <property type="molecule type" value="Genomic_DNA"/>
</dbReference>